<feature type="region of interest" description="Disordered" evidence="2">
    <location>
        <begin position="829"/>
        <end position="856"/>
    </location>
</feature>
<dbReference type="Pfam" id="PF00041">
    <property type="entry name" value="fn3"/>
    <property type="match status" value="2"/>
</dbReference>
<feature type="domain" description="Fibronectin type-III" evidence="5">
    <location>
        <begin position="324"/>
        <end position="417"/>
    </location>
</feature>
<dbReference type="InterPro" id="IPR003599">
    <property type="entry name" value="Ig_sub"/>
</dbReference>
<feature type="compositionally biased region" description="Low complexity" evidence="2">
    <location>
        <begin position="1335"/>
        <end position="1345"/>
    </location>
</feature>
<dbReference type="SMART" id="SM00060">
    <property type="entry name" value="FN3"/>
    <property type="match status" value="2"/>
</dbReference>
<feature type="compositionally biased region" description="Basic residues" evidence="2">
    <location>
        <begin position="1157"/>
        <end position="1167"/>
    </location>
</feature>
<dbReference type="InterPro" id="IPR003598">
    <property type="entry name" value="Ig_sub2"/>
</dbReference>
<reference evidence="6 7" key="1">
    <citation type="journal article" date="2023" name="Insect Mol. Biol.">
        <title>Genome sequencing provides insights into the evolution of gene families encoding plant cell wall-degrading enzymes in longhorned beetles.</title>
        <authorList>
            <person name="Shin N.R."/>
            <person name="Okamura Y."/>
            <person name="Kirsch R."/>
            <person name="Pauchet Y."/>
        </authorList>
    </citation>
    <scope>NUCLEOTIDE SEQUENCE [LARGE SCALE GENOMIC DNA]</scope>
    <source>
        <strain evidence="6">EAD_L_NR</strain>
    </source>
</reference>
<feature type="region of interest" description="Disordered" evidence="2">
    <location>
        <begin position="546"/>
        <end position="566"/>
    </location>
</feature>
<feature type="compositionally biased region" description="Low complexity" evidence="2">
    <location>
        <begin position="1110"/>
        <end position="1122"/>
    </location>
</feature>
<evidence type="ECO:0000256" key="3">
    <source>
        <dbReference type="SAM" id="Phobius"/>
    </source>
</evidence>
<feature type="region of interest" description="Disordered" evidence="2">
    <location>
        <begin position="398"/>
        <end position="502"/>
    </location>
</feature>
<dbReference type="InterPro" id="IPR050964">
    <property type="entry name" value="Striated_Muscle_Regulatory"/>
</dbReference>
<proteinExistence type="predicted"/>
<dbReference type="GO" id="GO:0031430">
    <property type="term" value="C:M band"/>
    <property type="evidence" value="ECO:0007669"/>
    <property type="project" value="TreeGrafter"/>
</dbReference>
<dbReference type="CDD" id="cd00063">
    <property type="entry name" value="FN3"/>
    <property type="match status" value="2"/>
</dbReference>
<feature type="domain" description="Fibronectin type-III" evidence="5">
    <location>
        <begin position="28"/>
        <end position="127"/>
    </location>
</feature>
<dbReference type="Proteomes" id="UP001159042">
    <property type="component" value="Unassembled WGS sequence"/>
</dbReference>
<dbReference type="FunFam" id="2.60.40.10:FF:000612">
    <property type="entry name" value="palladin isoform X1"/>
    <property type="match status" value="1"/>
</dbReference>
<feature type="region of interest" description="Disordered" evidence="2">
    <location>
        <begin position="895"/>
        <end position="954"/>
    </location>
</feature>
<feature type="compositionally biased region" description="Low complexity" evidence="2">
    <location>
        <begin position="546"/>
        <end position="561"/>
    </location>
</feature>
<feature type="compositionally biased region" description="Basic residues" evidence="2">
    <location>
        <begin position="1"/>
        <end position="19"/>
    </location>
</feature>
<feature type="transmembrane region" description="Helical" evidence="3">
    <location>
        <begin position="1372"/>
        <end position="1399"/>
    </location>
</feature>
<dbReference type="Gene3D" id="2.60.40.10">
    <property type="entry name" value="Immunoglobulins"/>
    <property type="match status" value="4"/>
</dbReference>
<feature type="domain" description="Ig-like" evidence="4">
    <location>
        <begin position="133"/>
        <end position="221"/>
    </location>
</feature>
<feature type="compositionally biased region" description="Polar residues" evidence="2">
    <location>
        <begin position="590"/>
        <end position="603"/>
    </location>
</feature>
<dbReference type="InterPro" id="IPR003961">
    <property type="entry name" value="FN3_dom"/>
</dbReference>
<feature type="compositionally biased region" description="Basic and acidic residues" evidence="2">
    <location>
        <begin position="845"/>
        <end position="856"/>
    </location>
</feature>
<keyword evidence="7" id="KW-1185">Reference proteome</keyword>
<keyword evidence="3" id="KW-1133">Transmembrane helix</keyword>
<dbReference type="PROSITE" id="PS50835">
    <property type="entry name" value="IG_LIKE"/>
    <property type="match status" value="2"/>
</dbReference>
<dbReference type="FunFam" id="2.60.40.10:FF:000056">
    <property type="entry name" value="twitchin isoform X4"/>
    <property type="match status" value="1"/>
</dbReference>
<comment type="caution">
    <text evidence="6">The sequence shown here is derived from an EMBL/GenBank/DDBJ whole genome shotgun (WGS) entry which is preliminary data.</text>
</comment>
<feature type="compositionally biased region" description="Basic and acidic residues" evidence="2">
    <location>
        <begin position="1138"/>
        <end position="1156"/>
    </location>
</feature>
<feature type="compositionally biased region" description="Basic and acidic residues" evidence="2">
    <location>
        <begin position="604"/>
        <end position="613"/>
    </location>
</feature>
<dbReference type="InterPro" id="IPR036179">
    <property type="entry name" value="Ig-like_dom_sf"/>
</dbReference>
<dbReference type="FunFam" id="2.60.40.10:FF:001806">
    <property type="entry name" value="Blast:Twitchin"/>
    <property type="match status" value="1"/>
</dbReference>
<dbReference type="SMART" id="SM00409">
    <property type="entry name" value="IG"/>
    <property type="match status" value="2"/>
</dbReference>
<sequence length="1422" mass="160939">MGNTHVKPRPRTRNKKQVHWKAAARPQKPGKPQLVSETEATPDVVTITWAPPANDGGSPISGYLVEHRRTGSPHWVRAAPLLVRVPEVTISGLEPGWRYQFRVSAENAVGMSDPSDLSEPITVTLQRSAVTAPRFTQELEDKVALENEKIEFVVHFLGQPAPKVCWFKDGFEIFSSRRIRILTESDRSVLTVHQTSLSDEGEIKCTATNRAGHVSTKSALTVEAPPSIRLPRQYEDGLLFEIGEMIRLKVSVAGRPTPLVFWSHNGESIKNDDRCEIEYIDRSSVLKINEAQRTDRGEYLIKAVNKLGEDIQSFLVTVTDKPSPPGKARVVMALGRSVTLSWGSPTDDGGCKIGNYIIEYYRLGWDVWLKAATSRQLTTMLGDLIEGSEYKFRVKAESPYGVSDPSEESDVVFVPDPKRGILQPEVRSRSQPRDILQEVGTPQVTRRKNKPRSQSSSRVEYGYNEPDVISGTPNSNTPVRPERNKIKSPPKTPEAASPLVSRKLVEAQESKKIFELSDRYSMARELAYGSPEIKVKKELDLSPSYISSLSSSSEKSRTPSPAVDENLNHKVYKVKIEPTSTLNPVAAPASNLTKVNRSPSPEVQKTKSPRENNENFTGSSEFMLVLYSDEHEKGQSDFDFDDISVPPPLSLSAPELGAEPPEFIGLRSSASSTELLHERAMMRFYQAAEAEEAELEKRKKRIENKTQSKEIPKILINSKDDQDIVGLDRQHSLRRRMSAGGISHQQALRVQRRHSLKNPNELKTDMLQSGLNKFPLSREAKREIMMSRQRSESEEKEEQEFEVVRKRMNLQGQSSFEKKKISIAAEDSWAEDYVSSTDEEMESSDNERSSEDERLLQKRVTRISYEDEEEVDTYHPGLIRSEPFEILTKRKELPDPNFVPKPILKKTEHEEPLNQRKVGSPPPISFQEVEEERHKTRSHSPMPSNIAQRQRSQSLIDGEVDVEAVRNKFQPKILEKATRPRSSSLLPQKELLSQELHIPEDFVIPEKDTKVAPGFSISAVAQISGITAASIVIPEKLLEKKKDAEEAKVVIDHYGDIVKNYGKRRHSNPKICLDRDALKKLAENVETPHTDVEEADKSLDETSLTWQHQPSNSPENENSSRNQADVNNQIRRSSYTEVSDKELSNERLHAIKESSRNRRNSLQRKRERTLSRSPPKQIRETSPRKSPSKTNLSTSSVHAENWSQLKSGVEKSRRKTSPSPLRKEVTRKTSPSPLSKDRVRKTSPSPITKDRKRRTSPSPLAKERTRKTSPSPVPKERVRKTSPSPLRKGRKTSPSPLRRERTDLKTTPVAELLKPRPMLREIMTQTSVGLESLDSDSWSRTSSPSGRTQKQEELMAEAEVKVRTAVDYVTDLAMFIVACWLYLFSNELLALPVLLLMVYRQLQAEVAKRIPKWISRRFQKKK</sequence>
<feature type="compositionally biased region" description="Polar residues" evidence="2">
    <location>
        <begin position="1184"/>
        <end position="1206"/>
    </location>
</feature>
<dbReference type="GO" id="GO:0045214">
    <property type="term" value="P:sarcomere organization"/>
    <property type="evidence" value="ECO:0007669"/>
    <property type="project" value="TreeGrafter"/>
</dbReference>
<dbReference type="SUPFAM" id="SSF49265">
    <property type="entry name" value="Fibronectin type III"/>
    <property type="match status" value="1"/>
</dbReference>
<feature type="compositionally biased region" description="Basic and acidic residues" evidence="2">
    <location>
        <begin position="1084"/>
        <end position="1100"/>
    </location>
</feature>
<dbReference type="PANTHER" id="PTHR13817">
    <property type="entry name" value="TITIN"/>
    <property type="match status" value="1"/>
</dbReference>
<dbReference type="FunFam" id="2.60.40.10:FF:000002">
    <property type="entry name" value="Titin a"/>
    <property type="match status" value="1"/>
</dbReference>
<feature type="region of interest" description="Disordered" evidence="2">
    <location>
        <begin position="1084"/>
        <end position="1309"/>
    </location>
</feature>
<feature type="compositionally biased region" description="Polar residues" evidence="2">
    <location>
        <begin position="1123"/>
        <end position="1137"/>
    </location>
</feature>
<evidence type="ECO:0000259" key="5">
    <source>
        <dbReference type="PROSITE" id="PS50853"/>
    </source>
</evidence>
<feature type="compositionally biased region" description="Polar residues" evidence="2">
    <location>
        <begin position="939"/>
        <end position="954"/>
    </location>
</feature>
<feature type="region of interest" description="Disordered" evidence="2">
    <location>
        <begin position="582"/>
        <end position="616"/>
    </location>
</feature>
<feature type="compositionally biased region" description="Basic and acidic residues" evidence="2">
    <location>
        <begin position="905"/>
        <end position="914"/>
    </location>
</feature>
<dbReference type="InterPro" id="IPR007110">
    <property type="entry name" value="Ig-like_dom"/>
</dbReference>
<dbReference type="Pfam" id="PF07679">
    <property type="entry name" value="I-set"/>
    <property type="match status" value="2"/>
</dbReference>
<feature type="region of interest" description="Disordered" evidence="2">
    <location>
        <begin position="1"/>
        <end position="39"/>
    </location>
</feature>
<dbReference type="PRINTS" id="PR00014">
    <property type="entry name" value="FNTYPEIII"/>
</dbReference>
<dbReference type="PROSITE" id="PS50853">
    <property type="entry name" value="FN3"/>
    <property type="match status" value="2"/>
</dbReference>
<dbReference type="EMBL" id="JANEYG010000007">
    <property type="protein sequence ID" value="KAJ8922127.1"/>
    <property type="molecule type" value="Genomic_DNA"/>
</dbReference>
<dbReference type="InterPro" id="IPR013098">
    <property type="entry name" value="Ig_I-set"/>
</dbReference>
<evidence type="ECO:0000313" key="7">
    <source>
        <dbReference type="Proteomes" id="UP001159042"/>
    </source>
</evidence>
<protein>
    <recommendedName>
        <fullName evidence="8">Titin</fullName>
    </recommendedName>
</protein>
<dbReference type="SUPFAM" id="SSF48726">
    <property type="entry name" value="Immunoglobulin"/>
    <property type="match status" value="2"/>
</dbReference>
<name>A0AAV8W6A1_9CUCU</name>
<dbReference type="PANTHER" id="PTHR13817:SF167">
    <property type="entry name" value="MYOMESIN AND MYOSIN BINDING PROTEIN"/>
    <property type="match status" value="1"/>
</dbReference>
<evidence type="ECO:0008006" key="8">
    <source>
        <dbReference type="Google" id="ProtNLM"/>
    </source>
</evidence>
<keyword evidence="3" id="KW-0812">Transmembrane</keyword>
<feature type="domain" description="Ig-like" evidence="4">
    <location>
        <begin position="225"/>
        <end position="319"/>
    </location>
</feature>
<organism evidence="6 7">
    <name type="scientific">Exocentrus adspersus</name>
    <dbReference type="NCBI Taxonomy" id="1586481"/>
    <lineage>
        <taxon>Eukaryota</taxon>
        <taxon>Metazoa</taxon>
        <taxon>Ecdysozoa</taxon>
        <taxon>Arthropoda</taxon>
        <taxon>Hexapoda</taxon>
        <taxon>Insecta</taxon>
        <taxon>Pterygota</taxon>
        <taxon>Neoptera</taxon>
        <taxon>Endopterygota</taxon>
        <taxon>Coleoptera</taxon>
        <taxon>Polyphaga</taxon>
        <taxon>Cucujiformia</taxon>
        <taxon>Chrysomeloidea</taxon>
        <taxon>Cerambycidae</taxon>
        <taxon>Lamiinae</taxon>
        <taxon>Acanthocinini</taxon>
        <taxon>Exocentrus</taxon>
    </lineage>
</organism>
<dbReference type="InterPro" id="IPR013783">
    <property type="entry name" value="Ig-like_fold"/>
</dbReference>
<feature type="compositionally biased region" description="Basic and acidic residues" evidence="2">
    <location>
        <begin position="426"/>
        <end position="436"/>
    </location>
</feature>
<accession>A0AAV8W6A1</accession>
<dbReference type="SMART" id="SM00408">
    <property type="entry name" value="IGc2"/>
    <property type="match status" value="2"/>
</dbReference>
<keyword evidence="1" id="KW-0677">Repeat</keyword>
<evidence type="ECO:0000313" key="6">
    <source>
        <dbReference type="EMBL" id="KAJ8922127.1"/>
    </source>
</evidence>
<evidence type="ECO:0000256" key="1">
    <source>
        <dbReference type="ARBA" id="ARBA00022737"/>
    </source>
</evidence>
<keyword evidence="3" id="KW-0472">Membrane</keyword>
<evidence type="ECO:0000256" key="2">
    <source>
        <dbReference type="SAM" id="MobiDB-lite"/>
    </source>
</evidence>
<dbReference type="InterPro" id="IPR036116">
    <property type="entry name" value="FN3_sf"/>
</dbReference>
<gene>
    <name evidence="6" type="ORF">NQ315_004061</name>
</gene>
<feature type="region of interest" description="Disordered" evidence="2">
    <location>
        <begin position="1330"/>
        <end position="1352"/>
    </location>
</feature>
<evidence type="ECO:0000259" key="4">
    <source>
        <dbReference type="PROSITE" id="PS50835"/>
    </source>
</evidence>